<dbReference type="EMBL" id="HBUF01324579">
    <property type="protein sequence ID" value="CAG6695643.1"/>
    <property type="molecule type" value="Transcribed_RNA"/>
</dbReference>
<dbReference type="AlphaFoldDB" id="A0A8D8XHH5"/>
<evidence type="ECO:0000313" key="1">
    <source>
        <dbReference type="EMBL" id="CAG6695643.1"/>
    </source>
</evidence>
<sequence length="108" mass="12491">MYMSSISNATKYRPRRSPFWQNALSIECIMHWTYRYNLPLRNGTNKCDKLTCRMHYYITNVSEHCKYARLMYTSNSSIGTPGAINNGVSVSPILPVTNLLIQKIDLPR</sequence>
<proteinExistence type="predicted"/>
<organism evidence="1">
    <name type="scientific">Cacopsylla melanoneura</name>
    <dbReference type="NCBI Taxonomy" id="428564"/>
    <lineage>
        <taxon>Eukaryota</taxon>
        <taxon>Metazoa</taxon>
        <taxon>Ecdysozoa</taxon>
        <taxon>Arthropoda</taxon>
        <taxon>Hexapoda</taxon>
        <taxon>Insecta</taxon>
        <taxon>Pterygota</taxon>
        <taxon>Neoptera</taxon>
        <taxon>Paraneoptera</taxon>
        <taxon>Hemiptera</taxon>
        <taxon>Sternorrhyncha</taxon>
        <taxon>Psylloidea</taxon>
        <taxon>Psyllidae</taxon>
        <taxon>Psyllinae</taxon>
        <taxon>Cacopsylla</taxon>
    </lineage>
</organism>
<name>A0A8D8XHH5_9HEMI</name>
<accession>A0A8D8XHH5</accession>
<protein>
    <submittedName>
        <fullName evidence="1">Uncharacterized protein</fullName>
    </submittedName>
</protein>
<reference evidence="1" key="1">
    <citation type="submission" date="2021-05" db="EMBL/GenBank/DDBJ databases">
        <authorList>
            <person name="Alioto T."/>
            <person name="Alioto T."/>
            <person name="Gomez Garrido J."/>
        </authorList>
    </citation>
    <scope>NUCLEOTIDE SEQUENCE</scope>
</reference>